<sequence length="382" mass="41649">MKFMKILAIVLFCSFLGFSLESGVLNGKMPVVKGKAPVHTTKYFVVHGDIVNGKVVVNAPISSKNPIIVLLGEKADSVYMDSVYKLMARGFHTPELENMEVPGMGTRVDGKNLTTGYHTFVFNVKSAKRSAVDVVISEPDSPIALKVVAEPLSVRVGDTVTIKADLGDNVSSIKTMVKAVIKGGEIVYLKDDGEYPDEVKGDGIFTASIIADTDEPFKPEMVKVEAIGVTKDGTPFMRDATASFMVTNPTTFIDGGVVEQGGSIVVPLAAAQGKYRVEIIFGNEDRALAYVRDDVELNGNSKNVVLPRPVEAFAANRAIVRVLNMETLGVEAEEEIFVHQFKDFDEDRFLLKQKRMQKPILPKSKIDAAKKYGDNPSNSEIK</sequence>
<name>A0A7R6PNV7_9BACT</name>
<dbReference type="RefSeq" id="WP_201327812.1">
    <property type="nucleotide sequence ID" value="NZ_AP017470.1"/>
</dbReference>
<protein>
    <submittedName>
        <fullName evidence="1">Uncharacterized protein</fullName>
    </submittedName>
</protein>
<dbReference type="KEGG" id="thyd:TTHT_2063"/>
<dbReference type="EMBL" id="AP017470">
    <property type="protein sequence ID" value="BBB33502.1"/>
    <property type="molecule type" value="Genomic_DNA"/>
</dbReference>
<evidence type="ECO:0000313" key="2">
    <source>
        <dbReference type="Proteomes" id="UP000595564"/>
    </source>
</evidence>
<dbReference type="AlphaFoldDB" id="A0A7R6PNV7"/>
<keyword evidence="2" id="KW-1185">Reference proteome</keyword>
<proteinExistence type="predicted"/>
<evidence type="ECO:0000313" key="1">
    <source>
        <dbReference type="EMBL" id="BBB33502.1"/>
    </source>
</evidence>
<gene>
    <name evidence="1" type="ORF">TTHT_2063</name>
</gene>
<accession>A0A7R6PNV7</accession>
<organism evidence="1 2">
    <name type="scientific">Thermotomaculum hydrothermale</name>
    <dbReference type="NCBI Taxonomy" id="981385"/>
    <lineage>
        <taxon>Bacteria</taxon>
        <taxon>Pseudomonadati</taxon>
        <taxon>Acidobacteriota</taxon>
        <taxon>Holophagae</taxon>
        <taxon>Thermotomaculales</taxon>
        <taxon>Thermotomaculaceae</taxon>
        <taxon>Thermotomaculum</taxon>
    </lineage>
</organism>
<dbReference type="Proteomes" id="UP000595564">
    <property type="component" value="Chromosome"/>
</dbReference>
<reference evidence="1 2" key="1">
    <citation type="journal article" date="2012" name="Extremophiles">
        <title>Thermotomaculum hydrothermale gen. nov., sp. nov., a novel heterotrophic thermophile within the phylum Acidobacteria from a deep-sea hydrothermal vent chimney in the Southern Okinawa Trough.</title>
        <authorList>
            <person name="Izumi H."/>
            <person name="Nunoura T."/>
            <person name="Miyazaki M."/>
            <person name="Mino S."/>
            <person name="Toki T."/>
            <person name="Takai K."/>
            <person name="Sako Y."/>
            <person name="Sawabe T."/>
            <person name="Nakagawa S."/>
        </authorList>
    </citation>
    <scope>NUCLEOTIDE SEQUENCE [LARGE SCALE GENOMIC DNA]</scope>
    <source>
        <strain evidence="1 2">AC55</strain>
    </source>
</reference>